<evidence type="ECO:0000313" key="14">
    <source>
        <dbReference type="EMBL" id="PPL20397.1"/>
    </source>
</evidence>
<keyword evidence="10 11" id="KW-0472">Membrane</keyword>
<feature type="transmembrane region" description="Helical" evidence="11">
    <location>
        <begin position="144"/>
        <end position="168"/>
    </location>
</feature>
<dbReference type="InterPro" id="IPR000515">
    <property type="entry name" value="MetI-like"/>
</dbReference>
<proteinExistence type="inferred from homology"/>
<dbReference type="InterPro" id="IPR027417">
    <property type="entry name" value="P-loop_NTPase"/>
</dbReference>
<dbReference type="InterPro" id="IPR003439">
    <property type="entry name" value="ABC_transporter-like_ATP-bd"/>
</dbReference>
<feature type="transmembrane region" description="Helical" evidence="11">
    <location>
        <begin position="32"/>
        <end position="54"/>
    </location>
</feature>
<dbReference type="PANTHER" id="PTHR43297">
    <property type="entry name" value="OLIGOPEPTIDE TRANSPORT ATP-BINDING PROTEIN APPD"/>
    <property type="match status" value="1"/>
</dbReference>
<evidence type="ECO:0000256" key="6">
    <source>
        <dbReference type="ARBA" id="ARBA00022692"/>
    </source>
</evidence>
<dbReference type="PROSITE" id="PS50893">
    <property type="entry name" value="ABC_TRANSPORTER_2"/>
    <property type="match status" value="1"/>
</dbReference>
<evidence type="ECO:0000256" key="2">
    <source>
        <dbReference type="ARBA" id="ARBA00004202"/>
    </source>
</evidence>
<dbReference type="SUPFAM" id="SSF161098">
    <property type="entry name" value="MetI-like"/>
    <property type="match status" value="1"/>
</dbReference>
<feature type="domain" description="ABC transmembrane type-1" evidence="13">
    <location>
        <begin position="94"/>
        <end position="282"/>
    </location>
</feature>
<keyword evidence="15" id="KW-1185">Reference proteome</keyword>
<dbReference type="InterPro" id="IPR003593">
    <property type="entry name" value="AAA+_ATPase"/>
</dbReference>
<dbReference type="RefSeq" id="WP_104473970.1">
    <property type="nucleotide sequence ID" value="NZ_MPZN01000002.1"/>
</dbReference>
<dbReference type="PANTHER" id="PTHR43297:SF2">
    <property type="entry name" value="DIPEPTIDE TRANSPORT ATP-BINDING PROTEIN DPPD"/>
    <property type="match status" value="1"/>
</dbReference>
<dbReference type="Gene3D" id="3.40.50.300">
    <property type="entry name" value="P-loop containing nucleotide triphosphate hydrolases"/>
    <property type="match status" value="1"/>
</dbReference>
<dbReference type="Pfam" id="PF00528">
    <property type="entry name" value="BPD_transp_1"/>
    <property type="match status" value="1"/>
</dbReference>
<protein>
    <submittedName>
        <fullName evidence="14">ABC transporter</fullName>
    </submittedName>
</protein>
<feature type="domain" description="ABC transporter" evidence="12">
    <location>
        <begin position="331"/>
        <end position="582"/>
    </location>
</feature>
<keyword evidence="4 11" id="KW-0813">Transport</keyword>
<evidence type="ECO:0000256" key="9">
    <source>
        <dbReference type="ARBA" id="ARBA00022989"/>
    </source>
</evidence>
<accession>A0ABX5AZQ0</accession>
<keyword evidence="8" id="KW-0067">ATP-binding</keyword>
<dbReference type="Pfam" id="PF12911">
    <property type="entry name" value="OppC_N"/>
    <property type="match status" value="1"/>
</dbReference>
<dbReference type="EMBL" id="MPZN01000002">
    <property type="protein sequence ID" value="PPL20397.1"/>
    <property type="molecule type" value="Genomic_DNA"/>
</dbReference>
<gene>
    <name evidence="14" type="ORF">GY24_01080</name>
</gene>
<evidence type="ECO:0000259" key="12">
    <source>
        <dbReference type="PROSITE" id="PS50893"/>
    </source>
</evidence>
<reference evidence="14 15" key="1">
    <citation type="journal article" date="2008" name="Int. J. Syst. Evol. Microbiol.">
        <title>Leifsonia pindariensis sp. nov., isolated from the Pindari glacier of the Indian Himalayas, and emended description of the genus Leifsonia.</title>
        <authorList>
            <person name="Reddy G.S."/>
            <person name="Prabagaran S.R."/>
            <person name="Shivaji S."/>
        </authorList>
    </citation>
    <scope>NUCLEOTIDE SEQUENCE [LARGE SCALE GENOMIC DNA]</scope>
    <source>
        <strain evidence="14 15">PON 10</strain>
    </source>
</reference>
<dbReference type="CDD" id="cd03257">
    <property type="entry name" value="ABC_NikE_OppD_transporters"/>
    <property type="match status" value="1"/>
</dbReference>
<keyword evidence="9 11" id="KW-1133">Transmembrane helix</keyword>
<evidence type="ECO:0000256" key="10">
    <source>
        <dbReference type="ARBA" id="ARBA00023136"/>
    </source>
</evidence>
<feature type="transmembrane region" description="Helical" evidence="11">
    <location>
        <begin position="264"/>
        <end position="285"/>
    </location>
</feature>
<organism evidence="14 15">
    <name type="scientific">Microterricola pindariensis</name>
    <dbReference type="NCBI Taxonomy" id="478010"/>
    <lineage>
        <taxon>Bacteria</taxon>
        <taxon>Bacillati</taxon>
        <taxon>Actinomycetota</taxon>
        <taxon>Actinomycetes</taxon>
        <taxon>Micrococcales</taxon>
        <taxon>Microbacteriaceae</taxon>
        <taxon>Microterricola</taxon>
    </lineage>
</organism>
<evidence type="ECO:0000256" key="4">
    <source>
        <dbReference type="ARBA" id="ARBA00022448"/>
    </source>
</evidence>
<dbReference type="SUPFAM" id="SSF52540">
    <property type="entry name" value="P-loop containing nucleoside triphosphate hydrolases"/>
    <property type="match status" value="1"/>
</dbReference>
<keyword evidence="5" id="KW-1003">Cell membrane</keyword>
<dbReference type="PROSITE" id="PS00211">
    <property type="entry name" value="ABC_TRANSPORTER_1"/>
    <property type="match status" value="1"/>
</dbReference>
<feature type="transmembrane region" description="Helical" evidence="11">
    <location>
        <begin position="215"/>
        <end position="233"/>
    </location>
</feature>
<feature type="transmembrane region" description="Helical" evidence="11">
    <location>
        <begin position="98"/>
        <end position="124"/>
    </location>
</feature>
<dbReference type="CDD" id="cd06261">
    <property type="entry name" value="TM_PBP2"/>
    <property type="match status" value="1"/>
</dbReference>
<comment type="subcellular location">
    <subcellularLocation>
        <location evidence="11">Cell membrane</location>
        <topology evidence="11">Multi-pass membrane protein</topology>
    </subcellularLocation>
    <subcellularLocation>
        <location evidence="2">Cell membrane</location>
        <topology evidence="2">Peripheral membrane protein</topology>
    </subcellularLocation>
    <subcellularLocation>
        <location evidence="1">Membrane</location>
        <topology evidence="1">Multi-pass membrane protein</topology>
    </subcellularLocation>
</comment>
<keyword evidence="6 11" id="KW-0812">Transmembrane</keyword>
<comment type="similarity">
    <text evidence="11">Belongs to the binding-protein-dependent transport system permease family.</text>
</comment>
<evidence type="ECO:0000256" key="7">
    <source>
        <dbReference type="ARBA" id="ARBA00022741"/>
    </source>
</evidence>
<evidence type="ECO:0000256" key="5">
    <source>
        <dbReference type="ARBA" id="ARBA00022475"/>
    </source>
</evidence>
<dbReference type="InterPro" id="IPR025966">
    <property type="entry name" value="OppC_N"/>
</dbReference>
<evidence type="ECO:0000256" key="1">
    <source>
        <dbReference type="ARBA" id="ARBA00004141"/>
    </source>
</evidence>
<name>A0ABX5AZQ0_9MICO</name>
<evidence type="ECO:0000256" key="11">
    <source>
        <dbReference type="RuleBase" id="RU363032"/>
    </source>
</evidence>
<dbReference type="InterPro" id="IPR035906">
    <property type="entry name" value="MetI-like_sf"/>
</dbReference>
<dbReference type="Pfam" id="PF00005">
    <property type="entry name" value="ABC_tran"/>
    <property type="match status" value="1"/>
</dbReference>
<evidence type="ECO:0000256" key="3">
    <source>
        <dbReference type="ARBA" id="ARBA00005417"/>
    </source>
</evidence>
<evidence type="ECO:0000313" key="15">
    <source>
        <dbReference type="Proteomes" id="UP000237755"/>
    </source>
</evidence>
<dbReference type="Proteomes" id="UP000237755">
    <property type="component" value="Unassembled WGS sequence"/>
</dbReference>
<dbReference type="InterPro" id="IPR050388">
    <property type="entry name" value="ABC_Ni/Peptide_Import"/>
</dbReference>
<comment type="caution">
    <text evidence="14">The sequence shown here is derived from an EMBL/GenBank/DDBJ whole genome shotgun (WGS) entry which is preliminary data.</text>
</comment>
<dbReference type="Gene3D" id="1.10.3720.10">
    <property type="entry name" value="MetI-like"/>
    <property type="match status" value="1"/>
</dbReference>
<dbReference type="SMART" id="SM00382">
    <property type="entry name" value="AAA"/>
    <property type="match status" value="1"/>
</dbReference>
<comment type="similarity">
    <text evidence="3">Belongs to the ABC transporter superfamily.</text>
</comment>
<dbReference type="InterPro" id="IPR017871">
    <property type="entry name" value="ABC_transporter-like_CS"/>
</dbReference>
<evidence type="ECO:0000259" key="13">
    <source>
        <dbReference type="PROSITE" id="PS50928"/>
    </source>
</evidence>
<evidence type="ECO:0000256" key="8">
    <source>
        <dbReference type="ARBA" id="ARBA00022840"/>
    </source>
</evidence>
<keyword evidence="7" id="KW-0547">Nucleotide-binding</keyword>
<dbReference type="PROSITE" id="PS50928">
    <property type="entry name" value="ABC_TM1"/>
    <property type="match status" value="1"/>
</dbReference>
<sequence>MSIPAPEHNPQLLAAAIAPREGVLKKILRDPFGSGGIVVIVVIVLLSVFAKLLAPFDPAYVDIQATNMPPFTDGHPLGTDASGRDVLSRLLVAGQLTLIGAAVTVVISLVIGVVTGLVAGYFAGPFDHAASWTADMLMVLPSKIVLVALFAVIGPNTVVTMAVLGVMVSPGIFRLVRSLVIGVKNELYVDAARVAGLSSRAIIGRHILYTVRAPIIIQAAFIAGIAVLIQAGLEFIGLGDPSTPTWGGMLQEAFLAMYKAPWLILWPGLMIGLFVSAFILLGNAVRDAMEDSAKVKVPKKDRLRTSTMAVTVQPGRRAANTPAIASGSALLVVDSLVVGYPLPDGELKRVVDGVSLSVNEGEVLGLVGESGSGKTQTAFAILGLLPEEAQIAGGALFFRGEDLIGMPEKARVKLRGKSIAYIPQEPMSNLDPAFRVGFQLVEPMRAQLGLSKSEATKQALELLARVGIPDPKRTFDAYPHQISGGMAQRVLIAGAISCNPDLLIADEPTTALDVTVQAEILDILRGLQKERNMAMVLVTHNFGVVADLCDTVAVMQLGRIVEQNSTAALFAAPVHPYTKMLLDSTLEGTPARAPLRRAESPVRVITTEDDRPREEALNVSRSV</sequence>